<reference evidence="2 3" key="1">
    <citation type="submission" date="2011-09" db="EMBL/GenBank/DDBJ databases">
        <title>The Genome Sequence of Plasmodium vivax North Korean.</title>
        <authorList>
            <consortium name="The Broad Institute Genome Sequencing Platform"/>
            <consortium name="The Broad Institute Genome Sequencing Center for Infectious Disease"/>
            <person name="Neafsey D."/>
            <person name="Carlton J."/>
            <person name="Barnwell J."/>
            <person name="Collins W."/>
            <person name="Escalante A."/>
            <person name="Mullikin J."/>
            <person name="Saul A."/>
            <person name="Guigo R."/>
            <person name="Camara F."/>
            <person name="Young S.K."/>
            <person name="Zeng Q."/>
            <person name="Gargeya S."/>
            <person name="Fitzgerald M."/>
            <person name="Haas B."/>
            <person name="Abouelleil A."/>
            <person name="Alvarado L."/>
            <person name="Arachchi H.M."/>
            <person name="Berlin A."/>
            <person name="Brown A."/>
            <person name="Chapman S.B."/>
            <person name="Chen Z."/>
            <person name="Dunbar C."/>
            <person name="Freedman E."/>
            <person name="Gearin G."/>
            <person name="Gellesch M."/>
            <person name="Goldberg J."/>
            <person name="Griggs A."/>
            <person name="Gujja S."/>
            <person name="Heiman D."/>
            <person name="Howarth C."/>
            <person name="Larson L."/>
            <person name="Lui A."/>
            <person name="MacDonald P.J.P."/>
            <person name="Montmayeur A."/>
            <person name="Murphy C."/>
            <person name="Neiman D."/>
            <person name="Pearson M."/>
            <person name="Priest M."/>
            <person name="Roberts A."/>
            <person name="Saif S."/>
            <person name="Shea T."/>
            <person name="Shenoy N."/>
            <person name="Sisk P."/>
            <person name="Stolte C."/>
            <person name="Sykes S."/>
            <person name="Wortman J."/>
            <person name="Nusbaum C."/>
            <person name="Birren B."/>
        </authorList>
    </citation>
    <scope>NUCLEOTIDE SEQUENCE [LARGE SCALE GENOMIC DNA]</scope>
    <source>
        <strain evidence="2 3">North Korean</strain>
    </source>
</reference>
<protein>
    <recommendedName>
        <fullName evidence="4">VIR protein</fullName>
    </recommendedName>
</protein>
<organism evidence="2 3">
    <name type="scientific">Plasmodium vivax North Korean</name>
    <dbReference type="NCBI Taxonomy" id="1035514"/>
    <lineage>
        <taxon>Eukaryota</taxon>
        <taxon>Sar</taxon>
        <taxon>Alveolata</taxon>
        <taxon>Apicomplexa</taxon>
        <taxon>Aconoidasida</taxon>
        <taxon>Haemosporida</taxon>
        <taxon>Plasmodiidae</taxon>
        <taxon>Plasmodium</taxon>
        <taxon>Plasmodium (Plasmodium)</taxon>
    </lineage>
</organism>
<accession>A0A0J9TN05</accession>
<evidence type="ECO:0000313" key="2">
    <source>
        <dbReference type="EMBL" id="KMZ96137.1"/>
    </source>
</evidence>
<name>A0A0J9TN05_PLAVI</name>
<evidence type="ECO:0000313" key="3">
    <source>
        <dbReference type="Proteomes" id="UP000053239"/>
    </source>
</evidence>
<keyword evidence="1" id="KW-0175">Coiled coil</keyword>
<sequence length="403" mass="46831">MHHGVFYEADRRIPCSYINYLLNKTVRELDKHLPNPNYEILKDFVREVHSSMRYGDHDTNLCTSKIKSLDYEEYTKMTRLYELYDLYSVFDRYHNKSNFVVPPSECDTLGELTRKHDKIIKDYEDEDFPNNVDNDLIDKRMKIKDLIKNLKLKFIEFCYYNYRLELGTSKFEEKRKEELERQELERQRLAREKLEKEKLEKQELENQLALKRLEQEKEQASLLLSGNTYLDTRVNEVNPQKEVSKDKPTYHIEKPHQVDTAGNGELPVIGHSSYSQGRGLLDNSLLNQREDNSYPLRFPDDSQLNGEKAINEEGIIGTMKNAITGVLGEVDPVPVVGVSGGMGALFLLFRYTPVRAFFRGGRGRIHRIPRSFNGPFPGGFPGYEEYDGGYIGYGPMNMNPLAE</sequence>
<proteinExistence type="predicted"/>
<feature type="coiled-coil region" evidence="1">
    <location>
        <begin position="172"/>
        <end position="221"/>
    </location>
</feature>
<gene>
    <name evidence="2" type="ORF">PVNG_06033</name>
</gene>
<dbReference type="Proteomes" id="UP000053239">
    <property type="component" value="Unassembled WGS sequence"/>
</dbReference>
<dbReference type="EMBL" id="KQ235657">
    <property type="protein sequence ID" value="KMZ96137.1"/>
    <property type="molecule type" value="Genomic_DNA"/>
</dbReference>
<evidence type="ECO:0000256" key="1">
    <source>
        <dbReference type="SAM" id="Coils"/>
    </source>
</evidence>
<dbReference type="AlphaFoldDB" id="A0A0J9TN05"/>
<evidence type="ECO:0008006" key="4">
    <source>
        <dbReference type="Google" id="ProtNLM"/>
    </source>
</evidence>